<proteinExistence type="predicted"/>
<accession>A0A9W8TNQ0</accession>
<dbReference type="Proteomes" id="UP001148614">
    <property type="component" value="Unassembled WGS sequence"/>
</dbReference>
<feature type="compositionally biased region" description="Basic and acidic residues" evidence="1">
    <location>
        <begin position="194"/>
        <end position="203"/>
    </location>
</feature>
<name>A0A9W8TNQ0_9PEZI</name>
<keyword evidence="2" id="KW-0472">Membrane</keyword>
<dbReference type="AlphaFoldDB" id="A0A9W8TNQ0"/>
<feature type="region of interest" description="Disordered" evidence="1">
    <location>
        <begin position="1"/>
        <end position="31"/>
    </location>
</feature>
<evidence type="ECO:0000313" key="3">
    <source>
        <dbReference type="EMBL" id="KAJ3574400.1"/>
    </source>
</evidence>
<reference evidence="3" key="1">
    <citation type="submission" date="2022-07" db="EMBL/GenBank/DDBJ databases">
        <title>Genome Sequence of Xylaria arbuscula.</title>
        <authorList>
            <person name="Buettner E."/>
        </authorList>
    </citation>
    <scope>NUCLEOTIDE SEQUENCE</scope>
    <source>
        <strain evidence="3">VT107</strain>
    </source>
</reference>
<dbReference type="EMBL" id="JANPWZ010000614">
    <property type="protein sequence ID" value="KAJ3574400.1"/>
    <property type="molecule type" value="Genomic_DNA"/>
</dbReference>
<feature type="compositionally biased region" description="Basic and acidic residues" evidence="1">
    <location>
        <begin position="165"/>
        <end position="175"/>
    </location>
</feature>
<dbReference type="VEuPathDB" id="FungiDB:F4678DRAFT_205932"/>
<sequence length="222" mass="23702">MGAATDVTEWPSTCALGGGQARAPWSEGPDWPNIRNKRGSAIVPCPTIYDQFSSPSFITLPTLRAFAMATSTADFPLSTEDPYPGASTPGGAVDDAAGAAGASPGAAQLSHGALIAIIVVVALVVVGGISTAVLFYLAKKREWKVRESIRRSARKVVTALTPRRSEFPRSVKESSGRSSRKHVRLEEVPPTPRLRPEDIEKGLAKPSVRQSLEGRGNKWTRK</sequence>
<evidence type="ECO:0000256" key="2">
    <source>
        <dbReference type="SAM" id="Phobius"/>
    </source>
</evidence>
<organism evidence="3 4">
    <name type="scientific">Xylaria arbuscula</name>
    <dbReference type="NCBI Taxonomy" id="114810"/>
    <lineage>
        <taxon>Eukaryota</taxon>
        <taxon>Fungi</taxon>
        <taxon>Dikarya</taxon>
        <taxon>Ascomycota</taxon>
        <taxon>Pezizomycotina</taxon>
        <taxon>Sordariomycetes</taxon>
        <taxon>Xylariomycetidae</taxon>
        <taxon>Xylariales</taxon>
        <taxon>Xylariaceae</taxon>
        <taxon>Xylaria</taxon>
    </lineage>
</organism>
<keyword evidence="2" id="KW-0812">Transmembrane</keyword>
<evidence type="ECO:0000313" key="4">
    <source>
        <dbReference type="Proteomes" id="UP001148614"/>
    </source>
</evidence>
<evidence type="ECO:0000256" key="1">
    <source>
        <dbReference type="SAM" id="MobiDB-lite"/>
    </source>
</evidence>
<keyword evidence="2" id="KW-1133">Transmembrane helix</keyword>
<feature type="region of interest" description="Disordered" evidence="1">
    <location>
        <begin position="165"/>
        <end position="222"/>
    </location>
</feature>
<feature type="transmembrane region" description="Helical" evidence="2">
    <location>
        <begin position="113"/>
        <end position="138"/>
    </location>
</feature>
<protein>
    <submittedName>
        <fullName evidence="3">Uncharacterized protein</fullName>
    </submittedName>
</protein>
<keyword evidence="4" id="KW-1185">Reference proteome</keyword>
<gene>
    <name evidence="3" type="ORF">NPX13_g4376</name>
</gene>
<comment type="caution">
    <text evidence="3">The sequence shown here is derived from an EMBL/GenBank/DDBJ whole genome shotgun (WGS) entry which is preliminary data.</text>
</comment>